<dbReference type="InterPro" id="IPR021443">
    <property type="entry name" value="DUF3093"/>
</dbReference>
<dbReference type="EMBL" id="JBHSXX010000001">
    <property type="protein sequence ID" value="MFC6869526.1"/>
    <property type="molecule type" value="Genomic_DNA"/>
</dbReference>
<reference evidence="3" key="1">
    <citation type="journal article" date="2019" name="Int. J. Syst. Evol. Microbiol.">
        <title>The Global Catalogue of Microorganisms (GCM) 10K type strain sequencing project: providing services to taxonomists for standard genome sequencing and annotation.</title>
        <authorList>
            <consortium name="The Broad Institute Genomics Platform"/>
            <consortium name="The Broad Institute Genome Sequencing Center for Infectious Disease"/>
            <person name="Wu L."/>
            <person name="Ma J."/>
        </authorList>
    </citation>
    <scope>NUCLEOTIDE SEQUENCE [LARGE SCALE GENOMIC DNA]</scope>
    <source>
        <strain evidence="3">KCTC 32255</strain>
    </source>
</reference>
<keyword evidence="1" id="KW-0812">Transmembrane</keyword>
<proteinExistence type="predicted"/>
<dbReference type="RefSeq" id="WP_345397154.1">
    <property type="nucleotide sequence ID" value="NZ_BAABLA010000027.1"/>
</dbReference>
<organism evidence="2 3">
    <name type="scientific">Haloechinothrix salitolerans</name>
    <dbReference type="NCBI Taxonomy" id="926830"/>
    <lineage>
        <taxon>Bacteria</taxon>
        <taxon>Bacillati</taxon>
        <taxon>Actinomycetota</taxon>
        <taxon>Actinomycetes</taxon>
        <taxon>Pseudonocardiales</taxon>
        <taxon>Pseudonocardiaceae</taxon>
        <taxon>Haloechinothrix</taxon>
    </lineage>
</organism>
<keyword evidence="1" id="KW-0472">Membrane</keyword>
<evidence type="ECO:0000256" key="1">
    <source>
        <dbReference type="SAM" id="Phobius"/>
    </source>
</evidence>
<accession>A0ABW2C2W3</accession>
<evidence type="ECO:0000313" key="2">
    <source>
        <dbReference type="EMBL" id="MFC6869526.1"/>
    </source>
</evidence>
<keyword evidence="1" id="KW-1133">Transmembrane helix</keyword>
<evidence type="ECO:0000313" key="3">
    <source>
        <dbReference type="Proteomes" id="UP001596337"/>
    </source>
</evidence>
<feature type="transmembrane region" description="Helical" evidence="1">
    <location>
        <begin position="29"/>
        <end position="52"/>
    </location>
</feature>
<name>A0ABW2C2W3_9PSEU</name>
<comment type="caution">
    <text evidence="2">The sequence shown here is derived from an EMBL/GenBank/DDBJ whole genome shotgun (WGS) entry which is preliminary data.</text>
</comment>
<gene>
    <name evidence="2" type="ORF">ACFQGD_20525</name>
</gene>
<sequence>MGVSSESGEPSRPVAGTAPGVLYTERLYVAWWGWLLPLTAAVLLAFEVGLAYGAIPDWVPYAVTLPLALALLLALGKTTVRITTMDDGETALHVGNARLPARYIGEVEVIAQPDKRVALGPGLDPAAFVVHRGWIGTLVRVEVVDEHDPTPYWLFSTRKPERVAELLATAASRDSTIAASRDDTDSQR</sequence>
<dbReference type="Proteomes" id="UP001596337">
    <property type="component" value="Unassembled WGS sequence"/>
</dbReference>
<dbReference type="Pfam" id="PF11292">
    <property type="entry name" value="DUF3093"/>
    <property type="match status" value="1"/>
</dbReference>
<keyword evidence="3" id="KW-1185">Reference proteome</keyword>
<protein>
    <submittedName>
        <fullName evidence="2">DUF3093 domain-containing protein</fullName>
    </submittedName>
</protein>
<feature type="transmembrane region" description="Helical" evidence="1">
    <location>
        <begin position="58"/>
        <end position="75"/>
    </location>
</feature>